<proteinExistence type="predicted"/>
<keyword evidence="3" id="KW-1185">Reference proteome</keyword>
<feature type="region of interest" description="Disordered" evidence="1">
    <location>
        <begin position="1"/>
        <end position="35"/>
    </location>
</feature>
<protein>
    <recommendedName>
        <fullName evidence="4">Zinc finger, CCHC-type</fullName>
    </recommendedName>
</protein>
<organism evidence="2 3">
    <name type="scientific">Trema orientale</name>
    <name type="common">Charcoal tree</name>
    <name type="synonym">Celtis orientalis</name>
    <dbReference type="NCBI Taxonomy" id="63057"/>
    <lineage>
        <taxon>Eukaryota</taxon>
        <taxon>Viridiplantae</taxon>
        <taxon>Streptophyta</taxon>
        <taxon>Embryophyta</taxon>
        <taxon>Tracheophyta</taxon>
        <taxon>Spermatophyta</taxon>
        <taxon>Magnoliopsida</taxon>
        <taxon>eudicotyledons</taxon>
        <taxon>Gunneridae</taxon>
        <taxon>Pentapetalae</taxon>
        <taxon>rosids</taxon>
        <taxon>fabids</taxon>
        <taxon>Rosales</taxon>
        <taxon>Cannabaceae</taxon>
        <taxon>Trema</taxon>
    </lineage>
</organism>
<dbReference type="EMBL" id="JXTC01000157">
    <property type="protein sequence ID" value="PON84760.1"/>
    <property type="molecule type" value="Genomic_DNA"/>
</dbReference>
<dbReference type="Proteomes" id="UP000237000">
    <property type="component" value="Unassembled WGS sequence"/>
</dbReference>
<dbReference type="InParanoid" id="A0A2P5EGU6"/>
<comment type="caution">
    <text evidence="2">The sequence shown here is derived from an EMBL/GenBank/DDBJ whole genome shotgun (WGS) entry which is preliminary data.</text>
</comment>
<accession>A0A2P5EGU6</accession>
<dbReference type="AlphaFoldDB" id="A0A2P5EGU6"/>
<evidence type="ECO:0000313" key="3">
    <source>
        <dbReference type="Proteomes" id="UP000237000"/>
    </source>
</evidence>
<dbReference type="OrthoDB" id="1434341at2759"/>
<reference evidence="3" key="1">
    <citation type="submission" date="2016-06" db="EMBL/GenBank/DDBJ databases">
        <title>Parallel loss of symbiosis genes in relatives of nitrogen-fixing non-legume Parasponia.</title>
        <authorList>
            <person name="Van Velzen R."/>
            <person name="Holmer R."/>
            <person name="Bu F."/>
            <person name="Rutten L."/>
            <person name="Van Zeijl A."/>
            <person name="Liu W."/>
            <person name="Santuari L."/>
            <person name="Cao Q."/>
            <person name="Sharma T."/>
            <person name="Shen D."/>
            <person name="Roswanjaya Y."/>
            <person name="Wardhani T."/>
            <person name="Kalhor M.S."/>
            <person name="Jansen J."/>
            <person name="Van den Hoogen J."/>
            <person name="Gungor B."/>
            <person name="Hartog M."/>
            <person name="Hontelez J."/>
            <person name="Verver J."/>
            <person name="Yang W.-C."/>
            <person name="Schijlen E."/>
            <person name="Repin R."/>
            <person name="Schilthuizen M."/>
            <person name="Schranz E."/>
            <person name="Heidstra R."/>
            <person name="Miyata K."/>
            <person name="Fedorova E."/>
            <person name="Kohlen W."/>
            <person name="Bisseling T."/>
            <person name="Smit S."/>
            <person name="Geurts R."/>
        </authorList>
    </citation>
    <scope>NUCLEOTIDE SEQUENCE [LARGE SCALE GENOMIC DNA]</scope>
    <source>
        <strain evidence="3">cv. RG33-2</strain>
    </source>
</reference>
<gene>
    <name evidence="2" type="ORF">TorRG33x02_194640</name>
</gene>
<evidence type="ECO:0000313" key="2">
    <source>
        <dbReference type="EMBL" id="PON84760.1"/>
    </source>
</evidence>
<evidence type="ECO:0000256" key="1">
    <source>
        <dbReference type="SAM" id="MobiDB-lite"/>
    </source>
</evidence>
<name>A0A2P5EGU6_TREOI</name>
<sequence>MNGPELWKKTSWKPVQAPLEKNPPGGPKKLRRKEPDEIQKQGNKILKMSRSHITLKCENCGLVGQNARTYGKPPKNVTNGELATATMPTNELPTAAMPQPSSEPSIAAMLTNDPAITIPQLSTTNFIDVPIVPEARSLEDK</sequence>
<evidence type="ECO:0008006" key="4">
    <source>
        <dbReference type="Google" id="ProtNLM"/>
    </source>
</evidence>